<dbReference type="NCBIfam" id="TIGR01428">
    <property type="entry name" value="HAD_type_II"/>
    <property type="match status" value="1"/>
</dbReference>
<dbReference type="Gene3D" id="3.40.50.1000">
    <property type="entry name" value="HAD superfamily/HAD-like"/>
    <property type="match status" value="1"/>
</dbReference>
<evidence type="ECO:0000256" key="1">
    <source>
        <dbReference type="ARBA" id="ARBA00022801"/>
    </source>
</evidence>
<dbReference type="NCBIfam" id="TIGR01493">
    <property type="entry name" value="HAD-SF-IA-v2"/>
    <property type="match status" value="1"/>
</dbReference>
<dbReference type="Gene3D" id="1.10.150.750">
    <property type="match status" value="1"/>
</dbReference>
<gene>
    <name evidence="2" type="ORF">EDC26_11150</name>
</gene>
<dbReference type="GO" id="GO:0019120">
    <property type="term" value="F:hydrolase activity, acting on acid halide bonds, in C-halide compounds"/>
    <property type="evidence" value="ECO:0007669"/>
    <property type="project" value="InterPro"/>
</dbReference>
<evidence type="ECO:0000313" key="2">
    <source>
        <dbReference type="EMBL" id="TCT04834.1"/>
    </source>
</evidence>
<name>A0A4R3LW90_9BURK</name>
<dbReference type="InterPro" id="IPR023214">
    <property type="entry name" value="HAD_sf"/>
</dbReference>
<protein>
    <submittedName>
        <fullName evidence="2">2-haloacid dehalogenase</fullName>
    </submittedName>
</protein>
<dbReference type="PANTHER" id="PTHR43316:SF3">
    <property type="entry name" value="HALOACID DEHALOGENASE, TYPE II (AFU_ORTHOLOGUE AFUA_2G07750)-RELATED"/>
    <property type="match status" value="1"/>
</dbReference>
<keyword evidence="3" id="KW-1185">Reference proteome</keyword>
<dbReference type="PANTHER" id="PTHR43316">
    <property type="entry name" value="HYDROLASE, HALOACID DELAHOGENASE-RELATED"/>
    <property type="match status" value="1"/>
</dbReference>
<dbReference type="InterPro" id="IPR036412">
    <property type="entry name" value="HAD-like_sf"/>
</dbReference>
<dbReference type="Pfam" id="PF00702">
    <property type="entry name" value="Hydrolase"/>
    <property type="match status" value="1"/>
</dbReference>
<reference evidence="2 3" key="1">
    <citation type="submission" date="2019-03" db="EMBL/GenBank/DDBJ databases">
        <title>Genomic Encyclopedia of Type Strains, Phase IV (KMG-IV): sequencing the most valuable type-strain genomes for metagenomic binning, comparative biology and taxonomic classification.</title>
        <authorList>
            <person name="Goeker M."/>
        </authorList>
    </citation>
    <scope>NUCLEOTIDE SEQUENCE [LARGE SCALE GENOMIC DNA]</scope>
    <source>
        <strain evidence="2 3">DSM 24591</strain>
    </source>
</reference>
<proteinExistence type="predicted"/>
<evidence type="ECO:0000313" key="3">
    <source>
        <dbReference type="Proteomes" id="UP000295525"/>
    </source>
</evidence>
<dbReference type="PRINTS" id="PR00413">
    <property type="entry name" value="HADHALOGNASE"/>
</dbReference>
<dbReference type="InterPro" id="IPR006328">
    <property type="entry name" value="2-HAD"/>
</dbReference>
<comment type="caution">
    <text evidence="2">The sequence shown here is derived from an EMBL/GenBank/DDBJ whole genome shotgun (WGS) entry which is preliminary data.</text>
</comment>
<dbReference type="AlphaFoldDB" id="A0A4R3LW90"/>
<dbReference type="Proteomes" id="UP000295525">
    <property type="component" value="Unassembled WGS sequence"/>
</dbReference>
<dbReference type="OrthoDB" id="9785638at2"/>
<dbReference type="RefSeq" id="WP_132583594.1">
    <property type="nucleotide sequence ID" value="NZ_SMAJ01000011.1"/>
</dbReference>
<dbReference type="InterPro" id="IPR006439">
    <property type="entry name" value="HAD-SF_hydro_IA"/>
</dbReference>
<accession>A0A4R3LW90</accession>
<keyword evidence="1" id="KW-0378">Hydrolase</keyword>
<sequence>MSQIKAFCFDVFGTVVDWRRGVAREAARFFHGHGLEHIDAHQFADTWRSLYQPAMQACRNGERPYTRLDVLHRENLEKALRSFDVDITTITEAELGALNLAWHRLDPWPDVAAGLARLKTKYIIAPASNGNIAIMIDLARRGGLPWDAILGAEVTQAYKPAPQAYTRMAEILGLAPGEVCMTAAHNNDLHAARQCGLATAFVTRPTEHGPAQSTDLEPSESWDIVAHDFNELAGKAAL</sequence>
<dbReference type="CDD" id="cd02588">
    <property type="entry name" value="HAD_L2-DEX"/>
    <property type="match status" value="1"/>
</dbReference>
<dbReference type="EMBL" id="SMAJ01000011">
    <property type="protein sequence ID" value="TCT04834.1"/>
    <property type="molecule type" value="Genomic_DNA"/>
</dbReference>
<organism evidence="2 3">
    <name type="scientific">Paralcaligenes ureilyticus</name>
    <dbReference type="NCBI Taxonomy" id="627131"/>
    <lineage>
        <taxon>Bacteria</taxon>
        <taxon>Pseudomonadati</taxon>
        <taxon>Pseudomonadota</taxon>
        <taxon>Betaproteobacteria</taxon>
        <taxon>Burkholderiales</taxon>
        <taxon>Alcaligenaceae</taxon>
        <taxon>Paralcaligenes</taxon>
    </lineage>
</organism>
<dbReference type="InterPro" id="IPR051540">
    <property type="entry name" value="S-2-haloacid_dehalogenase"/>
</dbReference>
<dbReference type="SUPFAM" id="SSF56784">
    <property type="entry name" value="HAD-like"/>
    <property type="match status" value="1"/>
</dbReference>